<dbReference type="RefSeq" id="WP_343855261.1">
    <property type="nucleotide sequence ID" value="NZ_BAAAFI010000049.1"/>
</dbReference>
<protein>
    <recommendedName>
        <fullName evidence="3">CHRD domain-containing protein</fullName>
    </recommendedName>
</protein>
<proteinExistence type="predicted"/>
<organism evidence="1 2">
    <name type="scientific">Algoriphagus jejuensis</name>
    <dbReference type="NCBI Taxonomy" id="419934"/>
    <lineage>
        <taxon>Bacteria</taxon>
        <taxon>Pseudomonadati</taxon>
        <taxon>Bacteroidota</taxon>
        <taxon>Cytophagia</taxon>
        <taxon>Cytophagales</taxon>
        <taxon>Cyclobacteriaceae</taxon>
        <taxon>Algoriphagus</taxon>
    </lineage>
</organism>
<sequence>MKKLFLAFLIVAGLGACTEDEPDLYTGQQMEFDLFKSSDFDYNGALTVKELRDGKMEFEIQLEGAKSATEIKFPAHLHFGGYDQADAPIAFMLNPVSSKDLKSSTVLGTLSDGINLTFEQMKTFDGHVKIHLANEGPDYTVILVAGNVGANFSDEVGFDPAKMAICGKSF</sequence>
<accession>A0ABN1N628</accession>
<evidence type="ECO:0008006" key="3">
    <source>
        <dbReference type="Google" id="ProtNLM"/>
    </source>
</evidence>
<evidence type="ECO:0000313" key="2">
    <source>
        <dbReference type="Proteomes" id="UP001500469"/>
    </source>
</evidence>
<comment type="caution">
    <text evidence="1">The sequence shown here is derived from an EMBL/GenBank/DDBJ whole genome shotgun (WGS) entry which is preliminary data.</text>
</comment>
<reference evidence="1 2" key="1">
    <citation type="journal article" date="2019" name="Int. J. Syst. Evol. Microbiol.">
        <title>The Global Catalogue of Microorganisms (GCM) 10K type strain sequencing project: providing services to taxonomists for standard genome sequencing and annotation.</title>
        <authorList>
            <consortium name="The Broad Institute Genomics Platform"/>
            <consortium name="The Broad Institute Genome Sequencing Center for Infectious Disease"/>
            <person name="Wu L."/>
            <person name="Ma J."/>
        </authorList>
    </citation>
    <scope>NUCLEOTIDE SEQUENCE [LARGE SCALE GENOMIC DNA]</scope>
    <source>
        <strain evidence="1 2">JCM 16112</strain>
    </source>
</reference>
<dbReference type="PROSITE" id="PS51257">
    <property type="entry name" value="PROKAR_LIPOPROTEIN"/>
    <property type="match status" value="1"/>
</dbReference>
<dbReference type="Proteomes" id="UP001500469">
    <property type="component" value="Unassembled WGS sequence"/>
</dbReference>
<dbReference type="EMBL" id="BAAAFI010000049">
    <property type="protein sequence ID" value="GAA0881388.1"/>
    <property type="molecule type" value="Genomic_DNA"/>
</dbReference>
<keyword evidence="2" id="KW-1185">Reference proteome</keyword>
<evidence type="ECO:0000313" key="1">
    <source>
        <dbReference type="EMBL" id="GAA0881388.1"/>
    </source>
</evidence>
<gene>
    <name evidence="1" type="ORF">GCM10009119_43580</name>
</gene>
<name>A0ABN1N628_9BACT</name>